<keyword evidence="4" id="KW-1185">Reference proteome</keyword>
<dbReference type="Proteomes" id="UP000321513">
    <property type="component" value="Unassembled WGS sequence"/>
</dbReference>
<name>A0A512BCT7_9BACT</name>
<dbReference type="GO" id="GO:0006508">
    <property type="term" value="P:proteolysis"/>
    <property type="evidence" value="ECO:0007669"/>
    <property type="project" value="InterPro"/>
</dbReference>
<dbReference type="PANTHER" id="PTHR30023:SF0">
    <property type="entry name" value="PENICILLIN-SENSITIVE CARBOXYPEPTIDASE A"/>
    <property type="match status" value="1"/>
</dbReference>
<dbReference type="RefSeq" id="WP_147203881.1">
    <property type="nucleotide sequence ID" value="NZ_BJYT01000007.1"/>
</dbReference>
<evidence type="ECO:0000256" key="2">
    <source>
        <dbReference type="ARBA" id="ARBA00022801"/>
    </source>
</evidence>
<reference evidence="3 4" key="1">
    <citation type="submission" date="2019-07" db="EMBL/GenBank/DDBJ databases">
        <title>Whole genome shotgun sequence of Segetibacter aerophilus NBRC 106135.</title>
        <authorList>
            <person name="Hosoyama A."/>
            <person name="Uohara A."/>
            <person name="Ohji S."/>
            <person name="Ichikawa N."/>
        </authorList>
    </citation>
    <scope>NUCLEOTIDE SEQUENCE [LARGE SCALE GENOMIC DNA]</scope>
    <source>
        <strain evidence="3 4">NBRC 106135</strain>
    </source>
</reference>
<accession>A0A512BCT7</accession>
<evidence type="ECO:0000313" key="3">
    <source>
        <dbReference type="EMBL" id="GEO09771.1"/>
    </source>
</evidence>
<organism evidence="3 4">
    <name type="scientific">Segetibacter aerophilus</name>
    <dbReference type="NCBI Taxonomy" id="670293"/>
    <lineage>
        <taxon>Bacteria</taxon>
        <taxon>Pseudomonadati</taxon>
        <taxon>Bacteroidota</taxon>
        <taxon>Chitinophagia</taxon>
        <taxon>Chitinophagales</taxon>
        <taxon>Chitinophagaceae</taxon>
        <taxon>Segetibacter</taxon>
    </lineage>
</organism>
<protein>
    <submittedName>
        <fullName evidence="3">Peptidase M15</fullName>
    </submittedName>
</protein>
<dbReference type="GO" id="GO:0004185">
    <property type="term" value="F:serine-type carboxypeptidase activity"/>
    <property type="evidence" value="ECO:0007669"/>
    <property type="project" value="InterPro"/>
</dbReference>
<evidence type="ECO:0000313" key="4">
    <source>
        <dbReference type="Proteomes" id="UP000321513"/>
    </source>
</evidence>
<dbReference type="AlphaFoldDB" id="A0A512BCT7"/>
<dbReference type="Gene3D" id="3.40.710.10">
    <property type="entry name" value="DD-peptidase/beta-lactamase superfamily"/>
    <property type="match status" value="2"/>
</dbReference>
<dbReference type="PRINTS" id="PR00922">
    <property type="entry name" value="DADACBPTASE3"/>
</dbReference>
<dbReference type="EMBL" id="BJYT01000007">
    <property type="protein sequence ID" value="GEO09771.1"/>
    <property type="molecule type" value="Genomic_DNA"/>
</dbReference>
<keyword evidence="2" id="KW-0378">Hydrolase</keyword>
<dbReference type="InterPro" id="IPR000667">
    <property type="entry name" value="Peptidase_S13"/>
</dbReference>
<evidence type="ECO:0000256" key="1">
    <source>
        <dbReference type="ARBA" id="ARBA00006096"/>
    </source>
</evidence>
<dbReference type="InterPro" id="IPR012338">
    <property type="entry name" value="Beta-lactam/transpept-like"/>
</dbReference>
<dbReference type="SUPFAM" id="SSF56601">
    <property type="entry name" value="beta-lactamase/transpeptidase-like"/>
    <property type="match status" value="1"/>
</dbReference>
<comment type="caution">
    <text evidence="3">The sequence shown here is derived from an EMBL/GenBank/DDBJ whole genome shotgun (WGS) entry which is preliminary data.</text>
</comment>
<sequence length="439" mass="49436">MENQKIVANYSLTFFLAIFLVASCSTQKQLGKSARASIIDKKDLLPANIGIAVFDPATNQFLYNYQSDHYFIPASNTKLFTLYTGLKYLRDSIVATRVTVDEGTAIIQATGDPTFLHPDFKSQPLLKFLQQKAITSVRINTAFSSKPFGKGWAWDDYPYDYMAERDPFPIYGNLATIYFEGDTIRTNPPVIKPFVIGTPARGKKWDVTRNLAAHFYTIDTTIGTLAPAKTITMSMERGLFASRYLADTLHKEVTSESAPQNSKSGFPVYSQSRDTLFKIMMHRSDNFFAEQTLLMASNEHLGEMNDTKMIDTVLKTDLKDLPQKPKWVDGSGLSRYNLISPEDFVQLLKKLQDEFGFERLKVILPGANEGTLEGLYKGYEERIFAKTGTISNNLALSGYVITRKNRQLIFSVMINNHQASAPAIRKGIESFITSVIDRY</sequence>
<dbReference type="PROSITE" id="PS51257">
    <property type="entry name" value="PROKAR_LIPOPROTEIN"/>
    <property type="match status" value="1"/>
</dbReference>
<dbReference type="GO" id="GO:0000270">
    <property type="term" value="P:peptidoglycan metabolic process"/>
    <property type="evidence" value="ECO:0007669"/>
    <property type="project" value="TreeGrafter"/>
</dbReference>
<dbReference type="OrthoDB" id="9802627at2"/>
<dbReference type="PANTHER" id="PTHR30023">
    <property type="entry name" value="D-ALANYL-D-ALANINE CARBOXYPEPTIDASE"/>
    <property type="match status" value="1"/>
</dbReference>
<proteinExistence type="inferred from homology"/>
<gene>
    <name evidence="3" type="ORF">SAE01_22670</name>
</gene>
<dbReference type="Pfam" id="PF02113">
    <property type="entry name" value="Peptidase_S13"/>
    <property type="match status" value="1"/>
</dbReference>
<comment type="similarity">
    <text evidence="1">Belongs to the peptidase S13 family.</text>
</comment>